<organismHost>
    <name type="scientific">Twortvirus twort</name>
    <dbReference type="NCBI Taxonomy" id="55510"/>
</organismHost>
<organism evidence="1 2">
    <name type="scientific">Staphylococcus phage Twort (strain DSM 17442 / HER 48)</name>
    <name type="common">Bacteriophage Twort</name>
    <dbReference type="NCBI Taxonomy" id="2908167"/>
    <lineage>
        <taxon>Viruses</taxon>
        <taxon>Duplodnaviria</taxon>
        <taxon>Heunggongvirae</taxon>
        <taxon>Uroviricota</taxon>
        <taxon>Caudoviricetes</taxon>
        <taxon>Herelleviridae</taxon>
        <taxon>Twortvirinae</taxon>
        <taxon>Twortvirus</taxon>
        <taxon>Twortvirus twort</taxon>
    </lineage>
</organism>
<evidence type="ECO:0000313" key="1">
    <source>
        <dbReference type="EMBL" id="QIW89045.1"/>
    </source>
</evidence>
<proteinExistence type="predicted"/>
<dbReference type="KEGG" id="vg:5130439"/>
<evidence type="ECO:0000313" key="2">
    <source>
        <dbReference type="Proteomes" id="UP000503318"/>
    </source>
</evidence>
<reference evidence="1 2" key="1">
    <citation type="submission" date="2020-03" db="EMBL/GenBank/DDBJ databases">
        <title>Variable regions in the genome of staphylococcal bacteriophage Twort.</title>
        <authorList>
            <person name="Glowacka-Rutkowska A."/>
            <person name="Gawor J."/>
            <person name="Lobocka M."/>
        </authorList>
    </citation>
    <scope>NUCLEOTIDE SEQUENCE [LARGE SCALE GENOMIC DNA]</scope>
</reference>
<gene>
    <name evidence="1" type="ORF">TwortDSMZ_036</name>
</gene>
<protein>
    <submittedName>
        <fullName evidence="1">Uncharacterized protein</fullName>
    </submittedName>
</protein>
<dbReference type="RefSeq" id="YP_238683.1">
    <property type="nucleotide sequence ID" value="NC_007021.1"/>
</dbReference>
<dbReference type="EMBL" id="MT151386">
    <property type="protein sequence ID" value="QIW89045.1"/>
    <property type="molecule type" value="Genomic_DNA"/>
</dbReference>
<sequence>MTTLEFIKKVNELGYKVNVSHKNISKYKTKILISYKSAKHPHCWVFTEKQYSFRALGADKKLFNLMVKYANTDLDARR</sequence>
<dbReference type="Proteomes" id="UP000503318">
    <property type="component" value="Segment"/>
</dbReference>
<name>A0A6H0X551_BPTWO</name>
<accession>A0A6H0X551</accession>